<sequence>MRFPTIRIEGSILSADILDKLEQAEPAGQRPTDFGLPATVKVKDEIVRAWTDLQDLWRVYKRQMDNVPADKSGVTETRRYWIVPLLGLLGYNAELVREAPRLDDKTYPISHADTSRGNLPIHVMGFHDSLDSKRETGGPRLSPHALVQEYLNLTEHLYGLVTNGLRLRLLRDSSRLVRLSFVEFDLERMFEEDHFADFAVLYRLLHATRLPKAEGEGPASLIEQYHQDALESGSRIREGLSAAVKNCLLLFGNGFVQHPDNEELRAQLASGHLTAKQYHHALLRLVYRLLFLLVTEERDLLFPLAANPAHREVYRNYYSLTRLRQLCEKDYLLQDDRFSDLWQGLCNTFRLFESEQQGRALSIAPLAGELFGSRALSFATPTPVALTTCQLPNKVLLECLRSLTVFYHAQSRQLIRVNYGALDVEEFGSVYEGLLEFDAVVMQLSTGWQYRLEEGTGRSASGSHYTPEALVQPLIRHSLEHVITDKLTQAKAAVLAQAGITPSAGLPSTQERAHSEAIRAAQATALLSIRVCDVACGSGHMLLSAARRLAVELARVRTQEDQPSPAALRQAQREVIGQCIYGVDYNPLAVELCKVALWLEAHNPGEPLNFLDHHIRCGNAIVGLARAEDLDRGIATEAFKTLPGDEKTTAAAFRKRNKQERDIPNQATLFHEAVDAELGTLGQDFEQLRQMPDHTPAEVEAKRKAYRKLAKGPARYRLQQLADLQVAPFFIPKTPATKDHVLTDAAYRRHLTGKHAIQDIAATYATTTAVEKRFFHWFLEFPDVMEANGGFDCIIGNPPFLGGQRLSGTYGEDFLNWVKAAYAPAGSVDLVTYFFRRIFHLLRPSGFMNLISTNTIAQGGAREGGLDVILAGGGRINFAVRSMKWPGLAAVEVALVGIQKHPFFKMPFELDGKAVSQIDSYLDGSDGGNKKPNPLLQNTNKSFQGSIVLGSGFVLTPEEAKALIESEPRNVEIIQPYLNGEDLNNRPDQSPSRWVINFKNWPLRRYSKKEWDDLDSSVRKRIEERVIEGSNEAIAPPGYDLEVAADFPDVLKIIEERVKPDREKQNDLGGKKFWWNYLRPRGELYNKVRSLDKTIAVALTSKTLAFVFEPSDIVFSHATGVIATDSSADFAIIQSVFHEMWTRQYASSMKGDLRYTPSDCYQTFPFPQGCSQNNLLVIESAGSVYHEYRSQLMLNLNLGLTRAYNLLHTPNLKHEDIAKAAKIPLADSNRLEDLQQQILRLRELHKQMDEAVAAAYGWDDLALEHGFHEMDYLPENDRVRYTISPAARREVLRRLLQLNHEIHAREVAEQEALATANKKPKVRKPRTSAPKLEL</sequence>
<evidence type="ECO:0000256" key="5">
    <source>
        <dbReference type="ARBA" id="ARBA00047942"/>
    </source>
</evidence>
<comment type="caution">
    <text evidence="9">The sequence shown here is derived from an EMBL/GenBank/DDBJ whole genome shotgun (WGS) entry which is preliminary data.</text>
</comment>
<comment type="catalytic activity">
    <reaction evidence="5">
        <text>a 2'-deoxyadenosine in DNA + S-adenosyl-L-methionine = an N(6)-methyl-2'-deoxyadenosine in DNA + S-adenosyl-L-homocysteine + H(+)</text>
        <dbReference type="Rhea" id="RHEA:15197"/>
        <dbReference type="Rhea" id="RHEA-COMP:12418"/>
        <dbReference type="Rhea" id="RHEA-COMP:12419"/>
        <dbReference type="ChEBI" id="CHEBI:15378"/>
        <dbReference type="ChEBI" id="CHEBI:57856"/>
        <dbReference type="ChEBI" id="CHEBI:59789"/>
        <dbReference type="ChEBI" id="CHEBI:90615"/>
        <dbReference type="ChEBI" id="CHEBI:90616"/>
        <dbReference type="EC" id="2.1.1.72"/>
    </reaction>
</comment>
<dbReference type="PROSITE" id="PS00092">
    <property type="entry name" value="N6_MTASE"/>
    <property type="match status" value="1"/>
</dbReference>
<evidence type="ECO:0000256" key="6">
    <source>
        <dbReference type="SAM" id="MobiDB-lite"/>
    </source>
</evidence>
<reference evidence="9 10" key="1">
    <citation type="submission" date="2020-09" db="EMBL/GenBank/DDBJ databases">
        <authorList>
            <person name="Kim M.K."/>
        </authorList>
    </citation>
    <scope>NUCLEOTIDE SEQUENCE [LARGE SCALE GENOMIC DNA]</scope>
    <source>
        <strain evidence="9 10">BT646</strain>
    </source>
</reference>
<evidence type="ECO:0000256" key="1">
    <source>
        <dbReference type="ARBA" id="ARBA00011900"/>
    </source>
</evidence>
<evidence type="ECO:0000313" key="9">
    <source>
        <dbReference type="EMBL" id="MBD2714372.1"/>
    </source>
</evidence>
<dbReference type="EC" id="2.1.1.72" evidence="1"/>
<evidence type="ECO:0000259" key="8">
    <source>
        <dbReference type="Pfam" id="PF20466"/>
    </source>
</evidence>
<evidence type="ECO:0000256" key="3">
    <source>
        <dbReference type="ARBA" id="ARBA00022679"/>
    </source>
</evidence>
<dbReference type="Pfam" id="PF07669">
    <property type="entry name" value="Eco57I"/>
    <property type="match status" value="1"/>
</dbReference>
<dbReference type="Pfam" id="PF20466">
    <property type="entry name" value="MmeI_TRD"/>
    <property type="match status" value="1"/>
</dbReference>
<keyword evidence="9" id="KW-0255">Endonuclease</keyword>
<evidence type="ECO:0000256" key="2">
    <source>
        <dbReference type="ARBA" id="ARBA00022603"/>
    </source>
</evidence>
<dbReference type="InterPro" id="IPR029063">
    <property type="entry name" value="SAM-dependent_MTases_sf"/>
</dbReference>
<keyword evidence="9" id="KW-0378">Hydrolase</keyword>
<feature type="domain" description="MmeI-like target recognition" evidence="8">
    <location>
        <begin position="1106"/>
        <end position="1168"/>
    </location>
</feature>
<keyword evidence="2" id="KW-0489">Methyltransferase</keyword>
<keyword evidence="9" id="KW-0540">Nuclease</keyword>
<dbReference type="InterPro" id="IPR046820">
    <property type="entry name" value="MmeI_TRD"/>
</dbReference>
<keyword evidence="10" id="KW-1185">Reference proteome</keyword>
<dbReference type="GO" id="GO:0004519">
    <property type="term" value="F:endonuclease activity"/>
    <property type="evidence" value="ECO:0007669"/>
    <property type="project" value="UniProtKB-KW"/>
</dbReference>
<dbReference type="PANTHER" id="PTHR33841:SF1">
    <property type="entry name" value="DNA METHYLTRANSFERASE A"/>
    <property type="match status" value="1"/>
</dbReference>
<keyword evidence="4" id="KW-0949">S-adenosyl-L-methionine</keyword>
<keyword evidence="3" id="KW-0808">Transferase</keyword>
<dbReference type="PRINTS" id="PR00507">
    <property type="entry name" value="N12N6MTFRASE"/>
</dbReference>
<dbReference type="EMBL" id="JACWZZ010000001">
    <property type="protein sequence ID" value="MBD2714372.1"/>
    <property type="molecule type" value="Genomic_DNA"/>
</dbReference>
<evidence type="ECO:0000259" key="7">
    <source>
        <dbReference type="Pfam" id="PF07669"/>
    </source>
</evidence>
<dbReference type="InterPro" id="IPR002052">
    <property type="entry name" value="DNA_methylase_N6_adenine_CS"/>
</dbReference>
<organism evidence="9 10">
    <name type="scientific">Hymenobacter duratus</name>
    <dbReference type="NCBI Taxonomy" id="2771356"/>
    <lineage>
        <taxon>Bacteria</taxon>
        <taxon>Pseudomonadati</taxon>
        <taxon>Bacteroidota</taxon>
        <taxon>Cytophagia</taxon>
        <taxon>Cytophagales</taxon>
        <taxon>Hymenobacteraceae</taxon>
        <taxon>Hymenobacter</taxon>
    </lineage>
</organism>
<accession>A0ABR8JE95</accession>
<dbReference type="RefSeq" id="WP_190783458.1">
    <property type="nucleotide sequence ID" value="NZ_JACWZZ010000001.1"/>
</dbReference>
<proteinExistence type="predicted"/>
<dbReference type="InterPro" id="IPR011639">
    <property type="entry name" value="MethylTrfase_TaqI-like_dom"/>
</dbReference>
<dbReference type="InterPro" id="IPR050953">
    <property type="entry name" value="N4_N6_ade-DNA_methylase"/>
</dbReference>
<evidence type="ECO:0000256" key="4">
    <source>
        <dbReference type="ARBA" id="ARBA00022691"/>
    </source>
</evidence>
<protein>
    <recommendedName>
        <fullName evidence="1">site-specific DNA-methyltransferase (adenine-specific)</fullName>
        <ecNumber evidence="1">2.1.1.72</ecNumber>
    </recommendedName>
</protein>
<feature type="region of interest" description="Disordered" evidence="6">
    <location>
        <begin position="1311"/>
        <end position="1334"/>
    </location>
</feature>
<evidence type="ECO:0000313" key="10">
    <source>
        <dbReference type="Proteomes" id="UP000642468"/>
    </source>
</evidence>
<dbReference type="SUPFAM" id="SSF53335">
    <property type="entry name" value="S-adenosyl-L-methionine-dependent methyltransferases"/>
    <property type="match status" value="1"/>
</dbReference>
<name>A0ABR8JE95_9BACT</name>
<dbReference type="PANTHER" id="PTHR33841">
    <property type="entry name" value="DNA METHYLTRANSFERASE YEEA-RELATED"/>
    <property type="match status" value="1"/>
</dbReference>
<gene>
    <name evidence="9" type="ORF">IC231_04920</name>
</gene>
<dbReference type="Proteomes" id="UP000642468">
    <property type="component" value="Unassembled WGS sequence"/>
</dbReference>
<dbReference type="Gene3D" id="3.40.50.150">
    <property type="entry name" value="Vaccinia Virus protein VP39"/>
    <property type="match status" value="2"/>
</dbReference>
<feature type="domain" description="Type II methyltransferase M.TaqI-like" evidence="7">
    <location>
        <begin position="578"/>
        <end position="858"/>
    </location>
</feature>